<evidence type="ECO:0000313" key="5">
    <source>
        <dbReference type="EMBL" id="KAG8231787.1"/>
    </source>
</evidence>
<sequence>MAESWLKEQAQAQGWAKATRLEGRPTKQGLVAVAVDSAGRHGSMVEVNCETDFVARNKSFQAMVEGVAAACLKYIEGAPTSTISPFTKMHLDADQLKQLPSVGGSTLADEVALTINNIGENVVLRRAVGLKTKASESDGLFLTGYVHPTPSQTNSPVAIPLLGRYGSLVMLKGGADRQKEEIFGKQLCQHIVGMNPLKIGSEEDKPAKDPDDEKVLILQEYLLDPSTTVGPLLTSNSVSILDFVRYECGEETLQDTENIVAEAVN</sequence>
<comment type="caution">
    <text evidence="5">The sequence shown here is derived from an EMBL/GenBank/DDBJ whole genome shotgun (WGS) entry which is preliminary data.</text>
</comment>
<keyword evidence="2 3" id="KW-0648">Protein biosynthesis</keyword>
<gene>
    <name evidence="5" type="ORF">J437_LFUL011887</name>
</gene>
<name>A0A8K0P3J0_LADFU</name>
<dbReference type="GO" id="GO:0005739">
    <property type="term" value="C:mitochondrion"/>
    <property type="evidence" value="ECO:0007669"/>
    <property type="project" value="UniProtKB-SubCell"/>
</dbReference>
<keyword evidence="1 3" id="KW-0251">Elongation factor</keyword>
<reference evidence="5" key="1">
    <citation type="submission" date="2013-04" db="EMBL/GenBank/DDBJ databases">
        <authorList>
            <person name="Qu J."/>
            <person name="Murali S.C."/>
            <person name="Bandaranaike D."/>
            <person name="Bellair M."/>
            <person name="Blankenburg K."/>
            <person name="Chao H."/>
            <person name="Dinh H."/>
            <person name="Doddapaneni H."/>
            <person name="Downs B."/>
            <person name="Dugan-Rocha S."/>
            <person name="Elkadiri S."/>
            <person name="Gnanaolivu R.D."/>
            <person name="Hernandez B."/>
            <person name="Javaid M."/>
            <person name="Jayaseelan J.C."/>
            <person name="Lee S."/>
            <person name="Li M."/>
            <person name="Ming W."/>
            <person name="Munidasa M."/>
            <person name="Muniz J."/>
            <person name="Nguyen L."/>
            <person name="Ongeri F."/>
            <person name="Osuji N."/>
            <person name="Pu L.-L."/>
            <person name="Puazo M."/>
            <person name="Qu C."/>
            <person name="Quiroz J."/>
            <person name="Raj R."/>
            <person name="Weissenberger G."/>
            <person name="Xin Y."/>
            <person name="Zou X."/>
            <person name="Han Y."/>
            <person name="Richards S."/>
            <person name="Worley K."/>
            <person name="Muzny D."/>
            <person name="Gibbs R."/>
        </authorList>
    </citation>
    <scope>NUCLEOTIDE SEQUENCE</scope>
    <source>
        <strain evidence="5">Sampled in the wild</strain>
    </source>
</reference>
<dbReference type="Proteomes" id="UP000792457">
    <property type="component" value="Unassembled WGS sequence"/>
</dbReference>
<dbReference type="Gene3D" id="3.30.479.20">
    <property type="entry name" value="Elongation factor Ts, dimerisation domain"/>
    <property type="match status" value="2"/>
</dbReference>
<dbReference type="AlphaFoldDB" id="A0A8K0P3J0"/>
<dbReference type="GO" id="GO:0070125">
    <property type="term" value="P:mitochondrial translational elongation"/>
    <property type="evidence" value="ECO:0007669"/>
    <property type="project" value="TreeGrafter"/>
</dbReference>
<comment type="similarity">
    <text evidence="3">Belongs to the EF-Ts family.</text>
</comment>
<dbReference type="PANTHER" id="PTHR11741">
    <property type="entry name" value="ELONGATION FACTOR TS"/>
    <property type="match status" value="1"/>
</dbReference>
<evidence type="ECO:0000259" key="4">
    <source>
        <dbReference type="Pfam" id="PF00889"/>
    </source>
</evidence>
<keyword evidence="3" id="KW-0496">Mitochondrion</keyword>
<dbReference type="EMBL" id="KZ308574">
    <property type="protein sequence ID" value="KAG8231787.1"/>
    <property type="molecule type" value="Genomic_DNA"/>
</dbReference>
<comment type="function">
    <text evidence="3">Associates with the EF-Tu.GDP complex and induces the exchange of GDP to GTP. It remains bound to the aminoacyl-tRNA.EF-Tu.GTP complex up to the GTP hydrolysis stage on the ribosome.</text>
</comment>
<dbReference type="InterPro" id="IPR036402">
    <property type="entry name" value="EF-Ts_dimer_sf"/>
</dbReference>
<dbReference type="PANTHER" id="PTHR11741:SF0">
    <property type="entry name" value="ELONGATION FACTOR TS, MITOCHONDRIAL"/>
    <property type="match status" value="1"/>
</dbReference>
<evidence type="ECO:0000256" key="2">
    <source>
        <dbReference type="ARBA" id="ARBA00022917"/>
    </source>
</evidence>
<dbReference type="OrthoDB" id="277235at2759"/>
<evidence type="ECO:0000313" key="6">
    <source>
        <dbReference type="Proteomes" id="UP000792457"/>
    </source>
</evidence>
<dbReference type="PROSITE" id="PS01127">
    <property type="entry name" value="EF_TS_2"/>
    <property type="match status" value="1"/>
</dbReference>
<evidence type="ECO:0000256" key="1">
    <source>
        <dbReference type="ARBA" id="ARBA00022768"/>
    </source>
</evidence>
<dbReference type="HAMAP" id="MF_00050">
    <property type="entry name" value="EF_Ts"/>
    <property type="match status" value="1"/>
</dbReference>
<accession>A0A8K0P3J0</accession>
<evidence type="ECO:0000256" key="3">
    <source>
        <dbReference type="HAMAP-Rule" id="MF_03135"/>
    </source>
</evidence>
<dbReference type="Pfam" id="PF00889">
    <property type="entry name" value="EF_TS"/>
    <property type="match status" value="1"/>
</dbReference>
<reference evidence="5" key="2">
    <citation type="submission" date="2017-10" db="EMBL/GenBank/DDBJ databases">
        <title>Ladona fulva Genome sequencing and assembly.</title>
        <authorList>
            <person name="Murali S."/>
            <person name="Richards S."/>
            <person name="Bandaranaike D."/>
            <person name="Bellair M."/>
            <person name="Blankenburg K."/>
            <person name="Chao H."/>
            <person name="Dinh H."/>
            <person name="Doddapaneni H."/>
            <person name="Dugan-Rocha S."/>
            <person name="Elkadiri S."/>
            <person name="Gnanaolivu R."/>
            <person name="Hernandez B."/>
            <person name="Skinner E."/>
            <person name="Javaid M."/>
            <person name="Lee S."/>
            <person name="Li M."/>
            <person name="Ming W."/>
            <person name="Munidasa M."/>
            <person name="Muniz J."/>
            <person name="Nguyen L."/>
            <person name="Hughes D."/>
            <person name="Osuji N."/>
            <person name="Pu L.-L."/>
            <person name="Puazo M."/>
            <person name="Qu C."/>
            <person name="Quiroz J."/>
            <person name="Raj R."/>
            <person name="Weissenberger G."/>
            <person name="Xin Y."/>
            <person name="Zou X."/>
            <person name="Han Y."/>
            <person name="Worley K."/>
            <person name="Muzny D."/>
            <person name="Gibbs R."/>
        </authorList>
    </citation>
    <scope>NUCLEOTIDE SEQUENCE</scope>
    <source>
        <strain evidence="5">Sampled in the wild</strain>
    </source>
</reference>
<dbReference type="SUPFAM" id="SSF54713">
    <property type="entry name" value="Elongation factor Ts (EF-Ts), dimerisation domain"/>
    <property type="match status" value="1"/>
</dbReference>
<proteinExistence type="inferred from homology"/>
<dbReference type="InterPro" id="IPR014039">
    <property type="entry name" value="Transl_elong_EFTs/EF1B_dimer"/>
</dbReference>
<organism evidence="5 6">
    <name type="scientific">Ladona fulva</name>
    <name type="common">Scarce chaser dragonfly</name>
    <name type="synonym">Libellula fulva</name>
    <dbReference type="NCBI Taxonomy" id="123851"/>
    <lineage>
        <taxon>Eukaryota</taxon>
        <taxon>Metazoa</taxon>
        <taxon>Ecdysozoa</taxon>
        <taxon>Arthropoda</taxon>
        <taxon>Hexapoda</taxon>
        <taxon>Insecta</taxon>
        <taxon>Pterygota</taxon>
        <taxon>Palaeoptera</taxon>
        <taxon>Odonata</taxon>
        <taxon>Epiprocta</taxon>
        <taxon>Anisoptera</taxon>
        <taxon>Libelluloidea</taxon>
        <taxon>Libellulidae</taxon>
        <taxon>Ladona</taxon>
    </lineage>
</organism>
<dbReference type="InterPro" id="IPR018101">
    <property type="entry name" value="Transl_elong_Ts_CS"/>
</dbReference>
<keyword evidence="6" id="KW-1185">Reference proteome</keyword>
<protein>
    <recommendedName>
        <fullName evidence="3">Elongation factor Ts, mitochondrial</fullName>
        <shortName evidence="3">EF-Ts</shortName>
        <shortName evidence="3">EF-TsMt</shortName>
    </recommendedName>
</protein>
<comment type="subcellular location">
    <subcellularLocation>
        <location evidence="3">Mitochondrion</location>
    </subcellularLocation>
</comment>
<dbReference type="InterPro" id="IPR001816">
    <property type="entry name" value="Transl_elong_EFTs/EF1B"/>
</dbReference>
<feature type="domain" description="Translation elongation factor EFTs/EF1B dimerisation" evidence="4">
    <location>
        <begin position="42"/>
        <end position="202"/>
    </location>
</feature>
<dbReference type="GO" id="GO:0003746">
    <property type="term" value="F:translation elongation factor activity"/>
    <property type="evidence" value="ECO:0007669"/>
    <property type="project" value="UniProtKB-UniRule"/>
</dbReference>